<feature type="domain" description="B30.2/SPRY" evidence="4">
    <location>
        <begin position="152"/>
        <end position="340"/>
    </location>
</feature>
<dbReference type="AlphaFoldDB" id="A0A914XQS2"/>
<keyword evidence="5" id="KW-1185">Reference proteome</keyword>
<dbReference type="GO" id="GO:0004842">
    <property type="term" value="F:ubiquitin-protein transferase activity"/>
    <property type="evidence" value="ECO:0007669"/>
    <property type="project" value="InterPro"/>
</dbReference>
<accession>A0A914XQS2</accession>
<sequence>MGFNLSYNSFTNSILTKVTSLETVVKLLFHLSLSAALSDNGQHSPTWHRNTCIVLGCIAEKLAGANSVATFRQETLHYLTANLKMNHNPNVILFSLIALEKYAQTSENRSTICAYFNQQNSHPLKVLESWLTSDDFVQRQVGFCAQWALDNLFVKEGRSYSFEVVDTKGINAMLNHEDVSEYLKIGPNGLEARCDVSSFESVRCTFQVTEGVWFYEALIVTPGVMQIGWATKDSKFFNHEGYGIGDDEFSVAYDGCRQLVWHNASSEQHSHESWQPGDILGCLLNMDSRQIQFYLNGSALPKAHTKLFDSLGRRKDVGFFAAASFMSFQQCRFNFGADPFVFPPEGIAFCCFNDFAELSDEQRVILP</sequence>
<dbReference type="PROSITE" id="PS50188">
    <property type="entry name" value="B302_SPRY"/>
    <property type="match status" value="1"/>
</dbReference>
<dbReference type="Gene3D" id="2.60.120.920">
    <property type="match status" value="1"/>
</dbReference>
<dbReference type="InterPro" id="IPR001870">
    <property type="entry name" value="B30.2/SPRY"/>
</dbReference>
<organism evidence="5 6">
    <name type="scientific">Plectus sambesii</name>
    <dbReference type="NCBI Taxonomy" id="2011161"/>
    <lineage>
        <taxon>Eukaryota</taxon>
        <taxon>Metazoa</taxon>
        <taxon>Ecdysozoa</taxon>
        <taxon>Nematoda</taxon>
        <taxon>Chromadorea</taxon>
        <taxon>Plectida</taxon>
        <taxon>Plectina</taxon>
        <taxon>Plectoidea</taxon>
        <taxon>Plectidae</taxon>
        <taxon>Plectus</taxon>
    </lineage>
</organism>
<proteinExistence type="predicted"/>
<keyword evidence="3" id="KW-0862">Zinc</keyword>
<dbReference type="SUPFAM" id="SSF49899">
    <property type="entry name" value="Concanavalin A-like lectins/glucanases"/>
    <property type="match status" value="1"/>
</dbReference>
<dbReference type="InterPro" id="IPR013320">
    <property type="entry name" value="ConA-like_dom_sf"/>
</dbReference>
<dbReference type="InterPro" id="IPR035774">
    <property type="entry name" value="SPRY_RSPRY1"/>
</dbReference>
<evidence type="ECO:0000256" key="3">
    <source>
        <dbReference type="ARBA" id="ARBA00022833"/>
    </source>
</evidence>
<evidence type="ECO:0000313" key="5">
    <source>
        <dbReference type="Proteomes" id="UP000887566"/>
    </source>
</evidence>
<evidence type="ECO:0000259" key="4">
    <source>
        <dbReference type="PROSITE" id="PS50188"/>
    </source>
</evidence>
<dbReference type="GO" id="GO:0005737">
    <property type="term" value="C:cytoplasm"/>
    <property type="evidence" value="ECO:0007669"/>
    <property type="project" value="TreeGrafter"/>
</dbReference>
<dbReference type="InterPro" id="IPR043136">
    <property type="entry name" value="B30.2/SPRY_sf"/>
</dbReference>
<dbReference type="Proteomes" id="UP000887566">
    <property type="component" value="Unplaced"/>
</dbReference>
<reference evidence="6" key="1">
    <citation type="submission" date="2022-11" db="UniProtKB">
        <authorList>
            <consortium name="WormBaseParasite"/>
        </authorList>
    </citation>
    <scope>IDENTIFICATION</scope>
</reference>
<dbReference type="CDD" id="cd12883">
    <property type="entry name" value="SPRY_RING"/>
    <property type="match status" value="1"/>
</dbReference>
<dbReference type="GO" id="GO:0008270">
    <property type="term" value="F:zinc ion binding"/>
    <property type="evidence" value="ECO:0007669"/>
    <property type="project" value="UniProtKB-KW"/>
</dbReference>
<protein>
    <submittedName>
        <fullName evidence="6">B30.2/SPRY domain-containing protein</fullName>
    </submittedName>
</protein>
<dbReference type="WBParaSite" id="PSAMB.scaffold9613size4790.g32590.t1">
    <property type="protein sequence ID" value="PSAMB.scaffold9613size4790.g32590.t1"/>
    <property type="gene ID" value="PSAMB.scaffold9613size4790.g32590"/>
</dbReference>
<dbReference type="PANTHER" id="PTHR13363:SF6">
    <property type="entry name" value="RING FINGER AND SPRY DOMAIN-CONTAINING PROTEIN 1"/>
    <property type="match status" value="1"/>
</dbReference>
<name>A0A914XQS2_9BILA</name>
<dbReference type="SMART" id="SM00449">
    <property type="entry name" value="SPRY"/>
    <property type="match status" value="1"/>
</dbReference>
<dbReference type="Pfam" id="PF00622">
    <property type="entry name" value="SPRY"/>
    <property type="match status" value="1"/>
</dbReference>
<dbReference type="GO" id="GO:0051603">
    <property type="term" value="P:proteolysis involved in protein catabolic process"/>
    <property type="evidence" value="ECO:0007669"/>
    <property type="project" value="TreeGrafter"/>
</dbReference>
<dbReference type="InterPro" id="IPR003877">
    <property type="entry name" value="SPRY_dom"/>
</dbReference>
<evidence type="ECO:0000313" key="6">
    <source>
        <dbReference type="WBParaSite" id="PSAMB.scaffold9613size4790.g32590.t1"/>
    </source>
</evidence>
<dbReference type="PANTHER" id="PTHR13363">
    <property type="entry name" value="RING FINGER AND SRY DOMAIN-CONTAINING"/>
    <property type="match status" value="1"/>
</dbReference>
<evidence type="ECO:0000256" key="1">
    <source>
        <dbReference type="ARBA" id="ARBA00022723"/>
    </source>
</evidence>
<evidence type="ECO:0000256" key="2">
    <source>
        <dbReference type="ARBA" id="ARBA00022771"/>
    </source>
</evidence>
<keyword evidence="2" id="KW-0863">Zinc-finger</keyword>
<keyword evidence="1" id="KW-0479">Metal-binding</keyword>
<dbReference type="InterPro" id="IPR045129">
    <property type="entry name" value="RNF123/RKP/RSPRY1"/>
</dbReference>